<sequence>IEVEKQKRANVIQLIDEFIGMRWLHHPNIINYMDVFRYENELWVVTEGISDTITLQKVVITNASMSMAKRESFIATILPHLAQALDYLHRHGISHRGIDMENILFSKMGHVRLKLCAMIPDPHSLQSSRPSPPEVTAGQPYGFKSDIWNLGALIIGTHFCFLF</sequence>
<dbReference type="GeneID" id="85350891"/>
<keyword evidence="2" id="KW-0547">Nucleotide-binding</keyword>
<dbReference type="Proteomes" id="UP001175211">
    <property type="component" value="Unassembled WGS sequence"/>
</dbReference>
<dbReference type="GO" id="GO:0004672">
    <property type="term" value="F:protein kinase activity"/>
    <property type="evidence" value="ECO:0007669"/>
    <property type="project" value="InterPro"/>
</dbReference>
<dbReference type="RefSeq" id="XP_060333598.1">
    <property type="nucleotide sequence ID" value="XM_060467343.1"/>
</dbReference>
<feature type="domain" description="Protein kinase" evidence="4">
    <location>
        <begin position="1"/>
        <end position="163"/>
    </location>
</feature>
<feature type="non-terminal residue" evidence="5">
    <location>
        <position position="1"/>
    </location>
</feature>
<evidence type="ECO:0000256" key="1">
    <source>
        <dbReference type="ARBA" id="ARBA00008874"/>
    </source>
</evidence>
<evidence type="ECO:0000256" key="3">
    <source>
        <dbReference type="ARBA" id="ARBA00022840"/>
    </source>
</evidence>
<keyword evidence="3" id="KW-0067">ATP-binding</keyword>
<dbReference type="PROSITE" id="PS50011">
    <property type="entry name" value="PROTEIN_KINASE_DOM"/>
    <property type="match status" value="1"/>
</dbReference>
<dbReference type="PANTHER" id="PTHR45832:SF22">
    <property type="entry name" value="SERINE_THREONINE-PROTEIN KINASE SAMKA-RELATED"/>
    <property type="match status" value="1"/>
</dbReference>
<dbReference type="InterPro" id="IPR051931">
    <property type="entry name" value="PAK3-like"/>
</dbReference>
<gene>
    <name evidence="5" type="ORF">EV420DRAFT_1266631</name>
</gene>
<name>A0AA39NA47_ARMTA</name>
<protein>
    <submittedName>
        <fullName evidence="5">Kinase-like domain-containing protein</fullName>
    </submittedName>
</protein>
<reference evidence="5" key="1">
    <citation type="submission" date="2023-06" db="EMBL/GenBank/DDBJ databases">
        <authorList>
            <consortium name="Lawrence Berkeley National Laboratory"/>
            <person name="Ahrendt S."/>
            <person name="Sahu N."/>
            <person name="Indic B."/>
            <person name="Wong-Bajracharya J."/>
            <person name="Merenyi Z."/>
            <person name="Ke H.-M."/>
            <person name="Monk M."/>
            <person name="Kocsube S."/>
            <person name="Drula E."/>
            <person name="Lipzen A."/>
            <person name="Balint B."/>
            <person name="Henrissat B."/>
            <person name="Andreopoulos B."/>
            <person name="Martin F.M."/>
            <person name="Harder C.B."/>
            <person name="Rigling D."/>
            <person name="Ford K.L."/>
            <person name="Foster G.D."/>
            <person name="Pangilinan J."/>
            <person name="Papanicolaou A."/>
            <person name="Barry K."/>
            <person name="LaButti K."/>
            <person name="Viragh M."/>
            <person name="Koriabine M."/>
            <person name="Yan M."/>
            <person name="Riley R."/>
            <person name="Champramary S."/>
            <person name="Plett K.L."/>
            <person name="Tsai I.J."/>
            <person name="Slot J."/>
            <person name="Sipos G."/>
            <person name="Plett J."/>
            <person name="Nagy L.G."/>
            <person name="Grigoriev I.V."/>
        </authorList>
    </citation>
    <scope>NUCLEOTIDE SEQUENCE</scope>
    <source>
        <strain evidence="5">CCBAS 213</strain>
    </source>
</reference>
<dbReference type="GO" id="GO:0005524">
    <property type="term" value="F:ATP binding"/>
    <property type="evidence" value="ECO:0007669"/>
    <property type="project" value="UniProtKB-KW"/>
</dbReference>
<keyword evidence="6" id="KW-1185">Reference proteome</keyword>
<organism evidence="5 6">
    <name type="scientific">Armillaria tabescens</name>
    <name type="common">Ringless honey mushroom</name>
    <name type="synonym">Agaricus tabescens</name>
    <dbReference type="NCBI Taxonomy" id="1929756"/>
    <lineage>
        <taxon>Eukaryota</taxon>
        <taxon>Fungi</taxon>
        <taxon>Dikarya</taxon>
        <taxon>Basidiomycota</taxon>
        <taxon>Agaricomycotina</taxon>
        <taxon>Agaricomycetes</taxon>
        <taxon>Agaricomycetidae</taxon>
        <taxon>Agaricales</taxon>
        <taxon>Marasmiineae</taxon>
        <taxon>Physalacriaceae</taxon>
        <taxon>Desarmillaria</taxon>
    </lineage>
</organism>
<dbReference type="Pfam" id="PF00069">
    <property type="entry name" value="Pkinase"/>
    <property type="match status" value="1"/>
</dbReference>
<dbReference type="InterPro" id="IPR011009">
    <property type="entry name" value="Kinase-like_dom_sf"/>
</dbReference>
<comment type="similarity">
    <text evidence="1">Belongs to the protein kinase superfamily. STE Ser/Thr protein kinase family. STE20 subfamily.</text>
</comment>
<dbReference type="AlphaFoldDB" id="A0AA39NA47"/>
<evidence type="ECO:0000313" key="5">
    <source>
        <dbReference type="EMBL" id="KAK0461860.1"/>
    </source>
</evidence>
<accession>A0AA39NA47</accession>
<keyword evidence="5" id="KW-0418">Kinase</keyword>
<comment type="caution">
    <text evidence="5">The sequence shown here is derived from an EMBL/GenBank/DDBJ whole genome shotgun (WGS) entry which is preliminary data.</text>
</comment>
<evidence type="ECO:0000313" key="6">
    <source>
        <dbReference type="Proteomes" id="UP001175211"/>
    </source>
</evidence>
<evidence type="ECO:0000259" key="4">
    <source>
        <dbReference type="PROSITE" id="PS50011"/>
    </source>
</evidence>
<dbReference type="Gene3D" id="3.30.200.20">
    <property type="entry name" value="Phosphorylase Kinase, domain 1"/>
    <property type="match status" value="1"/>
</dbReference>
<keyword evidence="5" id="KW-0808">Transferase</keyword>
<evidence type="ECO:0000256" key="2">
    <source>
        <dbReference type="ARBA" id="ARBA00022741"/>
    </source>
</evidence>
<dbReference type="InterPro" id="IPR000719">
    <property type="entry name" value="Prot_kinase_dom"/>
</dbReference>
<dbReference type="EMBL" id="JAUEPS010000010">
    <property type="protein sequence ID" value="KAK0461860.1"/>
    <property type="molecule type" value="Genomic_DNA"/>
</dbReference>
<dbReference type="SUPFAM" id="SSF56112">
    <property type="entry name" value="Protein kinase-like (PK-like)"/>
    <property type="match status" value="1"/>
</dbReference>
<dbReference type="Gene3D" id="1.10.510.10">
    <property type="entry name" value="Transferase(Phosphotransferase) domain 1"/>
    <property type="match status" value="1"/>
</dbReference>
<proteinExistence type="inferred from homology"/>
<dbReference type="PANTHER" id="PTHR45832">
    <property type="entry name" value="SERINE/THREONINE-PROTEIN KINASE SAMKA-RELATED-RELATED"/>
    <property type="match status" value="1"/>
</dbReference>